<dbReference type="Pfam" id="PF07730">
    <property type="entry name" value="HisKA_3"/>
    <property type="match status" value="1"/>
</dbReference>
<dbReference type="SUPFAM" id="SSF55874">
    <property type="entry name" value="ATPase domain of HSP90 chaperone/DNA topoisomerase II/histidine kinase"/>
    <property type="match status" value="1"/>
</dbReference>
<dbReference type="Proteomes" id="UP000295345">
    <property type="component" value="Unassembled WGS sequence"/>
</dbReference>
<evidence type="ECO:0000256" key="8">
    <source>
        <dbReference type="ARBA" id="ARBA00023012"/>
    </source>
</evidence>
<evidence type="ECO:0000256" key="6">
    <source>
        <dbReference type="ARBA" id="ARBA00022777"/>
    </source>
</evidence>
<dbReference type="EMBL" id="SMKI01000185">
    <property type="protein sequence ID" value="TDC73745.1"/>
    <property type="molecule type" value="Genomic_DNA"/>
</dbReference>
<dbReference type="PANTHER" id="PTHR24421">
    <property type="entry name" value="NITRATE/NITRITE SENSOR PROTEIN NARX-RELATED"/>
    <property type="match status" value="1"/>
</dbReference>
<dbReference type="GO" id="GO:0046983">
    <property type="term" value="F:protein dimerization activity"/>
    <property type="evidence" value="ECO:0007669"/>
    <property type="project" value="InterPro"/>
</dbReference>
<dbReference type="InterPro" id="IPR036890">
    <property type="entry name" value="HATPase_C_sf"/>
</dbReference>
<comment type="catalytic activity">
    <reaction evidence="1">
        <text>ATP + protein L-histidine = ADP + protein N-phospho-L-histidine.</text>
        <dbReference type="EC" id="2.7.13.3"/>
    </reaction>
</comment>
<evidence type="ECO:0000259" key="11">
    <source>
        <dbReference type="Pfam" id="PF07730"/>
    </source>
</evidence>
<protein>
    <recommendedName>
        <fullName evidence="2">histidine kinase</fullName>
        <ecNumber evidence="2">2.7.13.3</ecNumber>
    </recommendedName>
</protein>
<keyword evidence="10" id="KW-0812">Transmembrane</keyword>
<dbReference type="Gene3D" id="1.20.5.1930">
    <property type="match status" value="1"/>
</dbReference>
<feature type="transmembrane region" description="Helical" evidence="10">
    <location>
        <begin position="82"/>
        <end position="114"/>
    </location>
</feature>
<keyword evidence="10" id="KW-0472">Membrane</keyword>
<feature type="region of interest" description="Disordered" evidence="9">
    <location>
        <begin position="355"/>
        <end position="375"/>
    </location>
</feature>
<dbReference type="AlphaFoldDB" id="A0A4V2Y2U5"/>
<comment type="caution">
    <text evidence="12">The sequence shown here is derived from an EMBL/GenBank/DDBJ whole genome shotgun (WGS) entry which is preliminary data.</text>
</comment>
<dbReference type="PANTHER" id="PTHR24421:SF10">
    <property type="entry name" value="NITRATE_NITRITE SENSOR PROTEIN NARQ"/>
    <property type="match status" value="1"/>
</dbReference>
<keyword evidence="3" id="KW-0597">Phosphoprotein</keyword>
<dbReference type="InterPro" id="IPR011712">
    <property type="entry name" value="Sig_transdc_His_kin_sub3_dim/P"/>
</dbReference>
<feature type="transmembrane region" description="Helical" evidence="10">
    <location>
        <begin position="126"/>
        <end position="147"/>
    </location>
</feature>
<evidence type="ECO:0000256" key="4">
    <source>
        <dbReference type="ARBA" id="ARBA00022679"/>
    </source>
</evidence>
<keyword evidence="7" id="KW-0067">ATP-binding</keyword>
<keyword evidence="6 12" id="KW-0418">Kinase</keyword>
<dbReference type="GO" id="GO:0000155">
    <property type="term" value="F:phosphorelay sensor kinase activity"/>
    <property type="evidence" value="ECO:0007669"/>
    <property type="project" value="InterPro"/>
</dbReference>
<keyword evidence="8" id="KW-0902">Two-component regulatory system</keyword>
<dbReference type="GO" id="GO:0016020">
    <property type="term" value="C:membrane"/>
    <property type="evidence" value="ECO:0007669"/>
    <property type="project" value="InterPro"/>
</dbReference>
<evidence type="ECO:0000313" key="13">
    <source>
        <dbReference type="Proteomes" id="UP000295345"/>
    </source>
</evidence>
<feature type="transmembrane region" description="Helical" evidence="10">
    <location>
        <begin position="42"/>
        <end position="61"/>
    </location>
</feature>
<gene>
    <name evidence="12" type="ORF">E1283_18260</name>
</gene>
<dbReference type="EC" id="2.7.13.3" evidence="2"/>
<dbReference type="Gene3D" id="3.30.565.10">
    <property type="entry name" value="Histidine kinase-like ATPase, C-terminal domain"/>
    <property type="match status" value="1"/>
</dbReference>
<name>A0A4V2Y2U5_9ACTN</name>
<keyword evidence="13" id="KW-1185">Reference proteome</keyword>
<dbReference type="GO" id="GO:0005524">
    <property type="term" value="F:ATP binding"/>
    <property type="evidence" value="ECO:0007669"/>
    <property type="project" value="UniProtKB-KW"/>
</dbReference>
<keyword evidence="4" id="KW-0808">Transferase</keyword>
<evidence type="ECO:0000313" key="12">
    <source>
        <dbReference type="EMBL" id="TDC73745.1"/>
    </source>
</evidence>
<keyword evidence="5" id="KW-0547">Nucleotide-binding</keyword>
<dbReference type="OrthoDB" id="4198152at2"/>
<evidence type="ECO:0000256" key="10">
    <source>
        <dbReference type="SAM" id="Phobius"/>
    </source>
</evidence>
<feature type="transmembrane region" description="Helical" evidence="10">
    <location>
        <begin position="12"/>
        <end position="36"/>
    </location>
</feature>
<evidence type="ECO:0000256" key="5">
    <source>
        <dbReference type="ARBA" id="ARBA00022741"/>
    </source>
</evidence>
<sequence>MGYLRSKWPLRSLAYLLTGGFFSTALGLALLGVLTAPFGRTAGVLAAVHILAFAVLMAGPFERWRLTLIDSEPLRPLDGWRTVGYGAVSVVAVGWADLAVVLVSIGIPGFLLFAPFQPTAAPWQAFAGPVAGAVLLPIAAYPIGAWAGARGALARAALAPGDGELREVVRSRARLVDAFEAERRRIERDLHDGAQQRLVALNMKLGIAALDVAPGSVAAKEVGEAHTLAKEALAELRELIRGVHPQVLTERGIPAAVRDIAGRSPVPTTVDIDLPERLPPGVEATVYFVVTEALTNIARHSGAGRCRIAARSAEGVLCLEIEDDGVGGADAARGSGLLGLADRIAAADGRMLLSSPSGGPTTIRAEIPCHRPSAS</sequence>
<feature type="domain" description="Signal transduction histidine kinase subgroup 3 dimerisation and phosphoacceptor" evidence="11">
    <location>
        <begin position="182"/>
        <end position="248"/>
    </location>
</feature>
<reference evidence="12 13" key="1">
    <citation type="submission" date="2019-03" db="EMBL/GenBank/DDBJ databases">
        <title>Draft genome sequences of novel Actinobacteria.</title>
        <authorList>
            <person name="Sahin N."/>
            <person name="Ay H."/>
            <person name="Saygin H."/>
        </authorList>
    </citation>
    <scope>NUCLEOTIDE SEQUENCE [LARGE SCALE GENOMIC DNA]</scope>
    <source>
        <strain evidence="12 13">DSM 41900</strain>
    </source>
</reference>
<keyword evidence="10" id="KW-1133">Transmembrane helix</keyword>
<accession>A0A4V2Y2U5</accession>
<evidence type="ECO:0000256" key="2">
    <source>
        <dbReference type="ARBA" id="ARBA00012438"/>
    </source>
</evidence>
<dbReference type="InterPro" id="IPR050482">
    <property type="entry name" value="Sensor_HK_TwoCompSys"/>
</dbReference>
<proteinExistence type="predicted"/>
<dbReference type="CDD" id="cd16917">
    <property type="entry name" value="HATPase_UhpB-NarQ-NarX-like"/>
    <property type="match status" value="1"/>
</dbReference>
<evidence type="ECO:0000256" key="3">
    <source>
        <dbReference type="ARBA" id="ARBA00022553"/>
    </source>
</evidence>
<evidence type="ECO:0000256" key="7">
    <source>
        <dbReference type="ARBA" id="ARBA00022840"/>
    </source>
</evidence>
<evidence type="ECO:0000256" key="9">
    <source>
        <dbReference type="SAM" id="MobiDB-lite"/>
    </source>
</evidence>
<evidence type="ECO:0000256" key="1">
    <source>
        <dbReference type="ARBA" id="ARBA00000085"/>
    </source>
</evidence>
<organism evidence="12 13">
    <name type="scientific">Streptomyces hainanensis</name>
    <dbReference type="NCBI Taxonomy" id="402648"/>
    <lineage>
        <taxon>Bacteria</taxon>
        <taxon>Bacillati</taxon>
        <taxon>Actinomycetota</taxon>
        <taxon>Actinomycetes</taxon>
        <taxon>Kitasatosporales</taxon>
        <taxon>Streptomycetaceae</taxon>
        <taxon>Streptomyces</taxon>
    </lineage>
</organism>